<dbReference type="GO" id="GO:0032981">
    <property type="term" value="P:mitochondrial respiratory chain complex I assembly"/>
    <property type="evidence" value="ECO:0007669"/>
    <property type="project" value="TreeGrafter"/>
</dbReference>
<reference evidence="17" key="1">
    <citation type="journal article" date="2018" name="Nat. Microbiol.">
        <title>Leveraging single-cell genomics to expand the fungal tree of life.</title>
        <authorList>
            <person name="Ahrendt S.R."/>
            <person name="Quandt C.A."/>
            <person name="Ciobanu D."/>
            <person name="Clum A."/>
            <person name="Salamov A."/>
            <person name="Andreopoulos B."/>
            <person name="Cheng J.F."/>
            <person name="Woyke T."/>
            <person name="Pelin A."/>
            <person name="Henrissat B."/>
            <person name="Reynolds N.K."/>
            <person name="Benny G.L."/>
            <person name="Smith M.E."/>
            <person name="James T.Y."/>
            <person name="Grigoriev I.V."/>
        </authorList>
    </citation>
    <scope>NUCLEOTIDE SEQUENCE [LARGE SCALE GENOMIC DNA]</scope>
    <source>
        <strain evidence="17">RSA 1356</strain>
    </source>
</reference>
<comment type="similarity">
    <text evidence="4">Belongs to the complex I NDUFS5 subunit family.</text>
</comment>
<evidence type="ECO:0000256" key="14">
    <source>
        <dbReference type="ARBA" id="ARBA00031222"/>
    </source>
</evidence>
<dbReference type="InterPro" id="IPR019342">
    <property type="entry name" value="NADH_UbQ_OxRdtase_FeS-su5"/>
</dbReference>
<gene>
    <name evidence="16" type="ORF">THASP1DRAFT_27119</name>
</gene>
<keyword evidence="10" id="KW-0249">Electron transport</keyword>
<accession>A0A4P9XXM8</accession>
<dbReference type="GO" id="GO:0005758">
    <property type="term" value="C:mitochondrial intermembrane space"/>
    <property type="evidence" value="ECO:0007669"/>
    <property type="project" value="UniProtKB-SubCell"/>
</dbReference>
<dbReference type="PANTHER" id="PTHR15224">
    <property type="entry name" value="NADH DEHYDROGENASE [UBIQUINONE] IRON-SULFUR PROTEIN 5"/>
    <property type="match status" value="1"/>
</dbReference>
<protein>
    <recommendedName>
        <fullName evidence="6">NADH dehydrogenase [ubiquinone] iron-sulfur protein 5</fullName>
    </recommendedName>
    <alternativeName>
        <fullName evidence="14">Complex I-15 kDa</fullName>
    </alternativeName>
    <alternativeName>
        <fullName evidence="15">NADH-ubiquinone oxidoreductase 15 kDa subunit</fullName>
    </alternativeName>
</protein>
<evidence type="ECO:0000256" key="2">
    <source>
        <dbReference type="ARBA" id="ARBA00004569"/>
    </source>
</evidence>
<evidence type="ECO:0000256" key="4">
    <source>
        <dbReference type="ARBA" id="ARBA00007372"/>
    </source>
</evidence>
<evidence type="ECO:0000313" key="16">
    <source>
        <dbReference type="EMBL" id="RKP11084.1"/>
    </source>
</evidence>
<evidence type="ECO:0000256" key="8">
    <source>
        <dbReference type="ARBA" id="ARBA00022660"/>
    </source>
</evidence>
<evidence type="ECO:0000256" key="11">
    <source>
        <dbReference type="ARBA" id="ARBA00023128"/>
    </source>
</evidence>
<comment type="function">
    <text evidence="1">Accessory subunit of the mitochondrial membrane respiratory chain NADH dehydrogenase (Complex I), that is believed not to be involved in catalysis. Complex I functions in the transfer of electrons from NADH to the respiratory chain. The immediate electron acceptor for the enzyme is believed to be ubiquinone.</text>
</comment>
<sequence length="88" mass="10496">MWQEFRKCYAQAECPEDCTLQVEDYYECLTRSKEIARAQTIQREYNRQRAATKAEEEALAQQSKQDPTSFMARLKVLEEELKRQQAKE</sequence>
<keyword evidence="12" id="KW-0472">Membrane</keyword>
<dbReference type="AlphaFoldDB" id="A0A4P9XXM8"/>
<organism evidence="16 17">
    <name type="scientific">Thamnocephalis sphaerospora</name>
    <dbReference type="NCBI Taxonomy" id="78915"/>
    <lineage>
        <taxon>Eukaryota</taxon>
        <taxon>Fungi</taxon>
        <taxon>Fungi incertae sedis</taxon>
        <taxon>Zoopagomycota</taxon>
        <taxon>Zoopagomycotina</taxon>
        <taxon>Zoopagomycetes</taxon>
        <taxon>Zoopagales</taxon>
        <taxon>Sigmoideomycetaceae</taxon>
        <taxon>Thamnocephalis</taxon>
    </lineage>
</organism>
<evidence type="ECO:0000256" key="12">
    <source>
        <dbReference type="ARBA" id="ARBA00023136"/>
    </source>
</evidence>
<dbReference type="STRING" id="78915.A0A4P9XXM8"/>
<keyword evidence="13" id="KW-1015">Disulfide bond</keyword>
<name>A0A4P9XXM8_9FUNG</name>
<keyword evidence="9" id="KW-0999">Mitochondrion inner membrane</keyword>
<dbReference type="Proteomes" id="UP000271241">
    <property type="component" value="Unassembled WGS sequence"/>
</dbReference>
<evidence type="ECO:0000256" key="3">
    <source>
        <dbReference type="ARBA" id="ARBA00004637"/>
    </source>
</evidence>
<comment type="subunit">
    <text evidence="5">Mammalian complex I is composed of 45 different subunits. This is a component of the iron-sulfur (IP) fragment of the enzyme.</text>
</comment>
<evidence type="ECO:0000256" key="5">
    <source>
        <dbReference type="ARBA" id="ARBA00011261"/>
    </source>
</evidence>
<evidence type="ECO:0000256" key="15">
    <source>
        <dbReference type="ARBA" id="ARBA00032739"/>
    </source>
</evidence>
<keyword evidence="17" id="KW-1185">Reference proteome</keyword>
<evidence type="ECO:0000256" key="13">
    <source>
        <dbReference type="ARBA" id="ARBA00023157"/>
    </source>
</evidence>
<evidence type="ECO:0000256" key="10">
    <source>
        <dbReference type="ARBA" id="ARBA00022982"/>
    </source>
</evidence>
<evidence type="ECO:0000256" key="7">
    <source>
        <dbReference type="ARBA" id="ARBA00022448"/>
    </source>
</evidence>
<evidence type="ECO:0000256" key="9">
    <source>
        <dbReference type="ARBA" id="ARBA00022792"/>
    </source>
</evidence>
<dbReference type="OrthoDB" id="9992197at2759"/>
<keyword evidence="7" id="KW-0813">Transport</keyword>
<proteinExistence type="inferred from homology"/>
<dbReference type="GO" id="GO:0005743">
    <property type="term" value="C:mitochondrial inner membrane"/>
    <property type="evidence" value="ECO:0007669"/>
    <property type="project" value="UniProtKB-SubCell"/>
</dbReference>
<dbReference type="Pfam" id="PF10200">
    <property type="entry name" value="Ndufs5"/>
    <property type="match status" value="1"/>
</dbReference>
<keyword evidence="11" id="KW-0496">Mitochondrion</keyword>
<dbReference type="EMBL" id="KZ992427">
    <property type="protein sequence ID" value="RKP11084.1"/>
    <property type="molecule type" value="Genomic_DNA"/>
</dbReference>
<comment type="subcellular location">
    <subcellularLocation>
        <location evidence="3">Mitochondrion inner membrane</location>
        <topology evidence="3">Peripheral membrane protein</topology>
    </subcellularLocation>
    <subcellularLocation>
        <location evidence="2">Mitochondrion intermembrane space</location>
    </subcellularLocation>
</comment>
<dbReference type="PANTHER" id="PTHR15224:SF1">
    <property type="entry name" value="NADH DEHYDROGENASE [UBIQUINONE] IRON-SULFUR PROTEIN 5"/>
    <property type="match status" value="1"/>
</dbReference>
<evidence type="ECO:0000313" key="17">
    <source>
        <dbReference type="Proteomes" id="UP000271241"/>
    </source>
</evidence>
<keyword evidence="8" id="KW-0679">Respiratory chain</keyword>
<evidence type="ECO:0000256" key="6">
    <source>
        <dbReference type="ARBA" id="ARBA00013482"/>
    </source>
</evidence>
<evidence type="ECO:0000256" key="1">
    <source>
        <dbReference type="ARBA" id="ARBA00003195"/>
    </source>
</evidence>